<protein>
    <submittedName>
        <fullName evidence="1">Uncharacterized protein</fullName>
    </submittedName>
</protein>
<keyword evidence="2" id="KW-1185">Reference proteome</keyword>
<name>A0A420YM39_9PEZI</name>
<reference evidence="1 2" key="1">
    <citation type="submission" date="2018-08" db="EMBL/GenBank/DDBJ databases">
        <title>Draft genome of the lignicolous fungus Coniochaeta pulveracea.</title>
        <authorList>
            <person name="Borstlap C.J."/>
            <person name="De Witt R.N."/>
            <person name="Botha A."/>
            <person name="Volschenk H."/>
        </authorList>
    </citation>
    <scope>NUCLEOTIDE SEQUENCE [LARGE SCALE GENOMIC DNA]</scope>
    <source>
        <strain evidence="1 2">CAB683</strain>
    </source>
</reference>
<evidence type="ECO:0000313" key="1">
    <source>
        <dbReference type="EMBL" id="RKU48856.1"/>
    </source>
</evidence>
<dbReference type="AlphaFoldDB" id="A0A420YM39"/>
<accession>A0A420YM39</accession>
<proteinExistence type="predicted"/>
<organism evidence="1 2">
    <name type="scientific">Coniochaeta pulveracea</name>
    <dbReference type="NCBI Taxonomy" id="177199"/>
    <lineage>
        <taxon>Eukaryota</taxon>
        <taxon>Fungi</taxon>
        <taxon>Dikarya</taxon>
        <taxon>Ascomycota</taxon>
        <taxon>Pezizomycotina</taxon>
        <taxon>Sordariomycetes</taxon>
        <taxon>Sordariomycetidae</taxon>
        <taxon>Coniochaetales</taxon>
        <taxon>Coniochaetaceae</taxon>
        <taxon>Coniochaeta</taxon>
    </lineage>
</organism>
<evidence type="ECO:0000313" key="2">
    <source>
        <dbReference type="Proteomes" id="UP000275385"/>
    </source>
</evidence>
<dbReference type="Proteomes" id="UP000275385">
    <property type="component" value="Unassembled WGS sequence"/>
</dbReference>
<comment type="caution">
    <text evidence="1">The sequence shown here is derived from an EMBL/GenBank/DDBJ whole genome shotgun (WGS) entry which is preliminary data.</text>
</comment>
<dbReference type="EMBL" id="QVQW01000003">
    <property type="protein sequence ID" value="RKU48856.1"/>
    <property type="molecule type" value="Genomic_DNA"/>
</dbReference>
<gene>
    <name evidence="1" type="ORF">DL546_007775</name>
</gene>
<sequence>MGPFLCCLDRPPIHFWNEQRSIWLLGTYHIRFRLDRQVPTRNIQAINTVVYQPTGSLTSAVNMQSVLKLVFLLPVVLVAAKPVELAQTPAPQDTDALCLPDCTNCDDAVYRMCMNAHPYCTGGGCGDVFGSDLPKSSCKCCTCDY</sequence>